<comment type="caution">
    <text evidence="2">The sequence shown here is derived from an EMBL/GenBank/DDBJ whole genome shotgun (WGS) entry which is preliminary data.</text>
</comment>
<evidence type="ECO:0000313" key="3">
    <source>
        <dbReference type="Proteomes" id="UP001500279"/>
    </source>
</evidence>
<dbReference type="EMBL" id="BAAAEW010000023">
    <property type="protein sequence ID" value="GAA0757456.1"/>
    <property type="molecule type" value="Genomic_DNA"/>
</dbReference>
<reference evidence="3" key="1">
    <citation type="journal article" date="2019" name="Int. J. Syst. Evol. Microbiol.">
        <title>The Global Catalogue of Microorganisms (GCM) 10K type strain sequencing project: providing services to taxonomists for standard genome sequencing and annotation.</title>
        <authorList>
            <consortium name="The Broad Institute Genomics Platform"/>
            <consortium name="The Broad Institute Genome Sequencing Center for Infectious Disease"/>
            <person name="Wu L."/>
            <person name="Ma J."/>
        </authorList>
    </citation>
    <scope>NUCLEOTIDE SEQUENCE [LARGE SCALE GENOMIC DNA]</scope>
    <source>
        <strain evidence="3">JCM 15503</strain>
    </source>
</reference>
<dbReference type="Proteomes" id="UP001500279">
    <property type="component" value="Unassembled WGS sequence"/>
</dbReference>
<gene>
    <name evidence="2" type="ORF">GCM10009107_37110</name>
</gene>
<dbReference type="RefSeq" id="WP_231011900.1">
    <property type="nucleotide sequence ID" value="NZ_BAAAEW010000023.1"/>
</dbReference>
<feature type="chain" id="PRO_5047362197" evidence="1">
    <location>
        <begin position="25"/>
        <end position="209"/>
    </location>
</feature>
<organism evidence="2 3">
    <name type="scientific">Ideonella azotifigens</name>
    <dbReference type="NCBI Taxonomy" id="513160"/>
    <lineage>
        <taxon>Bacteria</taxon>
        <taxon>Pseudomonadati</taxon>
        <taxon>Pseudomonadota</taxon>
        <taxon>Betaproteobacteria</taxon>
        <taxon>Burkholderiales</taxon>
        <taxon>Sphaerotilaceae</taxon>
        <taxon>Ideonella</taxon>
    </lineage>
</organism>
<evidence type="ECO:0000313" key="2">
    <source>
        <dbReference type="EMBL" id="GAA0757456.1"/>
    </source>
</evidence>
<proteinExistence type="predicted"/>
<keyword evidence="1" id="KW-0732">Signal</keyword>
<feature type="signal peptide" evidence="1">
    <location>
        <begin position="1"/>
        <end position="24"/>
    </location>
</feature>
<accession>A0ABP3VHG1</accession>
<name>A0ABP3VHG1_9BURK</name>
<protein>
    <submittedName>
        <fullName evidence="2">Uncharacterized protein</fullName>
    </submittedName>
</protein>
<evidence type="ECO:0000256" key="1">
    <source>
        <dbReference type="SAM" id="SignalP"/>
    </source>
</evidence>
<sequence length="209" mass="22240">MKRSLQVLGAVLVGWGMLAGSSWAAGPVATQLAVPTAAAKQVLIDTGAPGGWFGYWGFDIYTEQTVGARFTVPVDSDFKLSRIGIWLMNNSDVDQAKIKLTLQTDALDEGGGESLPSGHKLEHWTAPVATFGWTPVQQFFSSEKTPRLKAGHSYWVVAESKAKALKNAVWVTAAEGLLFTSTTYQGAWQTGGEGAALTLSVDAKPVAPK</sequence>
<keyword evidence="3" id="KW-1185">Reference proteome</keyword>